<evidence type="ECO:0000256" key="1">
    <source>
        <dbReference type="ARBA" id="ARBA00023015"/>
    </source>
</evidence>
<comment type="caution">
    <text evidence="5">The sequence shown here is derived from an EMBL/GenBank/DDBJ whole genome shotgun (WGS) entry which is preliminary data.</text>
</comment>
<dbReference type="RefSeq" id="WP_130969072.1">
    <property type="nucleotide sequence ID" value="NZ_SIXI01000007.1"/>
</dbReference>
<dbReference type="EMBL" id="SIXI01000007">
    <property type="protein sequence ID" value="TBO28376.1"/>
    <property type="molecule type" value="Genomic_DNA"/>
</dbReference>
<dbReference type="SMART" id="SM00342">
    <property type="entry name" value="HTH_ARAC"/>
    <property type="match status" value="1"/>
</dbReference>
<dbReference type="OrthoDB" id="6506763at2"/>
<gene>
    <name evidence="5" type="ORF">EYS42_15330</name>
</gene>
<proteinExistence type="predicted"/>
<dbReference type="Pfam" id="PF12833">
    <property type="entry name" value="HTH_18"/>
    <property type="match status" value="1"/>
</dbReference>
<sequence length="384" mass="41783">MASSERALQGLTFPLQYLEIGESLARALGHDVHSLDRHCGLTLPRPFLPWQTMDGRHLQRSLGYFLMHCPPGEPPLVTFMAHFPVTVHGPVGMLAITSATLDEALQGALTYAPLVMPAFGMRRQDFGDEVHILFERLHDFGEVNDFFTETVVASFLKIMPFLTRPLQGAEVHLQHAPQGPKAAYEQAFGCSFHFGARQNKIVLARQDLGIALMAPSRASHLLMKATLEHQLKARLDVRPVTQEVKRLLHAAMRQRQQLDADGLAQCMAMSARTLSRRLKDEGSTLPQLRCQVGVEHAEVLLIETRKPMAQVARAAGFADTASFSRAFKRLTGQTPTALREGSGPAALHPAAAPAQYQTAALREGSDSAGAGLAAPGTAVPWAAA</sequence>
<dbReference type="AlphaFoldDB" id="A0A4Q9GZE8"/>
<dbReference type="PRINTS" id="PR00032">
    <property type="entry name" value="HTHARAC"/>
</dbReference>
<dbReference type="GO" id="GO:0000976">
    <property type="term" value="F:transcription cis-regulatory region binding"/>
    <property type="evidence" value="ECO:0007669"/>
    <property type="project" value="TreeGrafter"/>
</dbReference>
<keyword evidence="2" id="KW-0238">DNA-binding</keyword>
<keyword evidence="6" id="KW-1185">Reference proteome</keyword>
<accession>A0A4Q9GZE8</accession>
<dbReference type="InterPro" id="IPR020449">
    <property type="entry name" value="Tscrpt_reg_AraC-type_HTH"/>
</dbReference>
<reference evidence="5 6" key="1">
    <citation type="submission" date="2019-02" db="EMBL/GenBank/DDBJ databases">
        <title>Aquabacterium sp. strain KMB7.</title>
        <authorList>
            <person name="Chen W.-M."/>
        </authorList>
    </citation>
    <scope>NUCLEOTIDE SEQUENCE [LARGE SCALE GENOMIC DNA]</scope>
    <source>
        <strain evidence="5 6">KMB7</strain>
    </source>
</reference>
<evidence type="ECO:0000256" key="3">
    <source>
        <dbReference type="ARBA" id="ARBA00023163"/>
    </source>
</evidence>
<dbReference type="InterPro" id="IPR009057">
    <property type="entry name" value="Homeodomain-like_sf"/>
</dbReference>
<protein>
    <submittedName>
        <fullName evidence="5">AraC family transcriptional regulator</fullName>
    </submittedName>
</protein>
<dbReference type="InterPro" id="IPR018060">
    <property type="entry name" value="HTH_AraC"/>
</dbReference>
<name>A0A4Q9GZE8_9BURK</name>
<dbReference type="SUPFAM" id="SSF46689">
    <property type="entry name" value="Homeodomain-like"/>
    <property type="match status" value="1"/>
</dbReference>
<dbReference type="Proteomes" id="UP000292120">
    <property type="component" value="Unassembled WGS sequence"/>
</dbReference>
<evidence type="ECO:0000313" key="5">
    <source>
        <dbReference type="EMBL" id="TBO28376.1"/>
    </source>
</evidence>
<evidence type="ECO:0000313" key="6">
    <source>
        <dbReference type="Proteomes" id="UP000292120"/>
    </source>
</evidence>
<dbReference type="Gene3D" id="1.10.10.60">
    <property type="entry name" value="Homeodomain-like"/>
    <property type="match status" value="1"/>
</dbReference>
<dbReference type="GO" id="GO:0005829">
    <property type="term" value="C:cytosol"/>
    <property type="evidence" value="ECO:0007669"/>
    <property type="project" value="TreeGrafter"/>
</dbReference>
<feature type="domain" description="HTH araC/xylS-type" evidence="4">
    <location>
        <begin position="242"/>
        <end position="341"/>
    </location>
</feature>
<evidence type="ECO:0000256" key="2">
    <source>
        <dbReference type="ARBA" id="ARBA00023125"/>
    </source>
</evidence>
<dbReference type="GO" id="GO:0003700">
    <property type="term" value="F:DNA-binding transcription factor activity"/>
    <property type="evidence" value="ECO:0007669"/>
    <property type="project" value="InterPro"/>
</dbReference>
<keyword evidence="3" id="KW-0804">Transcription</keyword>
<dbReference type="InterPro" id="IPR032687">
    <property type="entry name" value="AraC-type_N"/>
</dbReference>
<keyword evidence="1" id="KW-0805">Transcription regulation</keyword>
<dbReference type="Pfam" id="PF12625">
    <property type="entry name" value="Arabinose_bd"/>
    <property type="match status" value="1"/>
</dbReference>
<dbReference type="PROSITE" id="PS01124">
    <property type="entry name" value="HTH_ARAC_FAMILY_2"/>
    <property type="match status" value="1"/>
</dbReference>
<dbReference type="PANTHER" id="PTHR47894:SF1">
    <property type="entry name" value="HTH-TYPE TRANSCRIPTIONAL REGULATOR VQSM"/>
    <property type="match status" value="1"/>
</dbReference>
<organism evidence="5 6">
    <name type="scientific">Aquabacterium lacunae</name>
    <dbReference type="NCBI Taxonomy" id="2528630"/>
    <lineage>
        <taxon>Bacteria</taxon>
        <taxon>Pseudomonadati</taxon>
        <taxon>Pseudomonadota</taxon>
        <taxon>Betaproteobacteria</taxon>
        <taxon>Burkholderiales</taxon>
        <taxon>Aquabacterium</taxon>
    </lineage>
</organism>
<evidence type="ECO:0000259" key="4">
    <source>
        <dbReference type="PROSITE" id="PS01124"/>
    </source>
</evidence>
<dbReference type="PANTHER" id="PTHR47894">
    <property type="entry name" value="HTH-TYPE TRANSCRIPTIONAL REGULATOR GADX"/>
    <property type="match status" value="1"/>
</dbReference>